<dbReference type="Proteomes" id="UP000886891">
    <property type="component" value="Unassembled WGS sequence"/>
</dbReference>
<keyword evidence="8 13" id="KW-0548">Nucleotidyltransferase</keyword>
<gene>
    <name evidence="16" type="ORF">IAB14_01390</name>
</gene>
<dbReference type="GO" id="GO:0005524">
    <property type="term" value="F:ATP binding"/>
    <property type="evidence" value="ECO:0007669"/>
    <property type="project" value="UniProtKB-UniRule"/>
</dbReference>
<evidence type="ECO:0000256" key="4">
    <source>
        <dbReference type="ARBA" id="ARBA00015492"/>
    </source>
</evidence>
<evidence type="ECO:0000256" key="14">
    <source>
        <dbReference type="PIRSR" id="PIRSR004930-1"/>
    </source>
</evidence>
<evidence type="ECO:0000313" key="17">
    <source>
        <dbReference type="Proteomes" id="UP000886891"/>
    </source>
</evidence>
<dbReference type="GO" id="GO:0006450">
    <property type="term" value="P:regulation of translational fidelity"/>
    <property type="evidence" value="ECO:0007669"/>
    <property type="project" value="TreeGrafter"/>
</dbReference>
<feature type="binding site" evidence="14">
    <location>
        <position position="146"/>
    </location>
    <ligand>
        <name>ATP</name>
        <dbReference type="ChEBI" id="CHEBI:30616"/>
    </ligand>
</feature>
<evidence type="ECO:0000256" key="13">
    <source>
        <dbReference type="PIRNR" id="PIRNR004930"/>
    </source>
</evidence>
<feature type="binding site" evidence="14">
    <location>
        <position position="136"/>
    </location>
    <ligand>
        <name>L-threonine</name>
        <dbReference type="ChEBI" id="CHEBI:57926"/>
    </ligand>
</feature>
<dbReference type="AlphaFoldDB" id="A0A9D1NBB1"/>
<evidence type="ECO:0000256" key="10">
    <source>
        <dbReference type="ARBA" id="ARBA00022840"/>
    </source>
</evidence>
<evidence type="ECO:0000313" key="16">
    <source>
        <dbReference type="EMBL" id="HIU99750.1"/>
    </source>
</evidence>
<dbReference type="InterPro" id="IPR005145">
    <property type="entry name" value="Sua5_C"/>
</dbReference>
<comment type="caution">
    <text evidence="16">The sequence shown here is derived from an EMBL/GenBank/DDBJ whole genome shotgun (WGS) entry which is preliminary data.</text>
</comment>
<feature type="binding site" evidence="14">
    <location>
        <position position="116"/>
    </location>
    <ligand>
        <name>L-threonine</name>
        <dbReference type="ChEBI" id="CHEBI:57926"/>
    </ligand>
</feature>
<dbReference type="GO" id="GO:0003725">
    <property type="term" value="F:double-stranded RNA binding"/>
    <property type="evidence" value="ECO:0007669"/>
    <property type="project" value="UniProtKB-UniRule"/>
</dbReference>
<dbReference type="PANTHER" id="PTHR17490:SF16">
    <property type="entry name" value="THREONYLCARBAMOYL-AMP SYNTHASE"/>
    <property type="match status" value="1"/>
</dbReference>
<feature type="binding site" evidence="14">
    <location>
        <position position="138"/>
    </location>
    <ligand>
        <name>ATP</name>
        <dbReference type="ChEBI" id="CHEBI:30616"/>
    </ligand>
</feature>
<feature type="binding site" evidence="14">
    <location>
        <position position="30"/>
    </location>
    <ligand>
        <name>L-threonine</name>
        <dbReference type="ChEBI" id="CHEBI:57926"/>
    </ligand>
</feature>
<evidence type="ECO:0000256" key="8">
    <source>
        <dbReference type="ARBA" id="ARBA00022695"/>
    </source>
</evidence>
<dbReference type="InterPro" id="IPR050156">
    <property type="entry name" value="TC-AMP_synthase_SUA5"/>
</dbReference>
<evidence type="ECO:0000256" key="9">
    <source>
        <dbReference type="ARBA" id="ARBA00022741"/>
    </source>
</evidence>
<evidence type="ECO:0000259" key="15">
    <source>
        <dbReference type="PROSITE" id="PS51163"/>
    </source>
</evidence>
<evidence type="ECO:0000256" key="6">
    <source>
        <dbReference type="ARBA" id="ARBA00022679"/>
    </source>
</evidence>
<comment type="function">
    <text evidence="13">Required for the formation of a threonylcarbamoyl group on adenosine at position 37 (t(6)A37) in tRNAs that read codons beginning with adenine.</text>
</comment>
<dbReference type="InterPro" id="IPR038385">
    <property type="entry name" value="Sua5/YwlC_C"/>
</dbReference>
<reference evidence="16" key="1">
    <citation type="submission" date="2020-10" db="EMBL/GenBank/DDBJ databases">
        <authorList>
            <person name="Gilroy R."/>
        </authorList>
    </citation>
    <scope>NUCLEOTIDE SEQUENCE</scope>
    <source>
        <strain evidence="16">23406</strain>
    </source>
</reference>
<protein>
    <recommendedName>
        <fullName evidence="4 13">Threonylcarbamoyl-AMP synthase</fullName>
        <shortName evidence="13">TC-AMP synthase</shortName>
        <ecNumber evidence="3 13">2.7.7.87</ecNumber>
    </recommendedName>
    <alternativeName>
        <fullName evidence="11 13">L-threonylcarbamoyladenylate synthase</fullName>
    </alternativeName>
</protein>
<dbReference type="InterPro" id="IPR006070">
    <property type="entry name" value="Sua5-like_dom"/>
</dbReference>
<dbReference type="Gene3D" id="3.40.50.11030">
    <property type="entry name" value="Threonylcarbamoyl-AMP synthase, C-terminal domain"/>
    <property type="match status" value="1"/>
</dbReference>
<dbReference type="InterPro" id="IPR017945">
    <property type="entry name" value="DHBP_synth_RibB-like_a/b_dom"/>
</dbReference>
<dbReference type="Pfam" id="PF01300">
    <property type="entry name" value="Sua5_yciO_yrdC"/>
    <property type="match status" value="1"/>
</dbReference>
<dbReference type="GO" id="GO:0005737">
    <property type="term" value="C:cytoplasm"/>
    <property type="evidence" value="ECO:0007669"/>
    <property type="project" value="UniProtKB-SubCell"/>
</dbReference>
<feature type="binding site" evidence="14">
    <location>
        <position position="57"/>
    </location>
    <ligand>
        <name>ATP</name>
        <dbReference type="ChEBI" id="CHEBI:30616"/>
    </ligand>
</feature>
<comment type="similarity">
    <text evidence="2 13">Belongs to the SUA5 family.</text>
</comment>
<dbReference type="FunFam" id="3.90.870.10:FF:000009">
    <property type="entry name" value="Threonylcarbamoyl-AMP synthase, putative"/>
    <property type="match status" value="1"/>
</dbReference>
<dbReference type="Pfam" id="PF03481">
    <property type="entry name" value="Sua5_C"/>
    <property type="match status" value="1"/>
</dbReference>
<reference evidence="16" key="2">
    <citation type="journal article" date="2021" name="PeerJ">
        <title>Extensive microbial diversity within the chicken gut microbiome revealed by metagenomics and culture.</title>
        <authorList>
            <person name="Gilroy R."/>
            <person name="Ravi A."/>
            <person name="Getino M."/>
            <person name="Pursley I."/>
            <person name="Horton D.L."/>
            <person name="Alikhan N.F."/>
            <person name="Baker D."/>
            <person name="Gharbi K."/>
            <person name="Hall N."/>
            <person name="Watson M."/>
            <person name="Adriaenssens E.M."/>
            <person name="Foster-Nyarko E."/>
            <person name="Jarju S."/>
            <person name="Secka A."/>
            <person name="Antonio M."/>
            <person name="Oren A."/>
            <person name="Chaudhuri R.R."/>
            <person name="La Ragione R."/>
            <person name="Hildebrand F."/>
            <person name="Pallen M.J."/>
        </authorList>
    </citation>
    <scope>NUCLEOTIDE SEQUENCE</scope>
    <source>
        <strain evidence="16">23406</strain>
    </source>
</reference>
<dbReference type="GO" id="GO:0008033">
    <property type="term" value="P:tRNA processing"/>
    <property type="evidence" value="ECO:0007669"/>
    <property type="project" value="UniProtKB-KW"/>
</dbReference>
<evidence type="ECO:0000256" key="2">
    <source>
        <dbReference type="ARBA" id="ARBA00007663"/>
    </source>
</evidence>
<name>A0A9D1NBB1_9FIRM</name>
<keyword evidence="7 13" id="KW-0819">tRNA processing</keyword>
<feature type="domain" description="YrdC-like" evidence="15">
    <location>
        <begin position="8"/>
        <end position="194"/>
    </location>
</feature>
<comment type="catalytic activity">
    <reaction evidence="12 13">
        <text>L-threonine + hydrogencarbonate + ATP = L-threonylcarbamoyladenylate + diphosphate + H2O</text>
        <dbReference type="Rhea" id="RHEA:36407"/>
        <dbReference type="ChEBI" id="CHEBI:15377"/>
        <dbReference type="ChEBI" id="CHEBI:17544"/>
        <dbReference type="ChEBI" id="CHEBI:30616"/>
        <dbReference type="ChEBI" id="CHEBI:33019"/>
        <dbReference type="ChEBI" id="CHEBI:57926"/>
        <dbReference type="ChEBI" id="CHEBI:73682"/>
        <dbReference type="EC" id="2.7.7.87"/>
    </reaction>
</comment>
<dbReference type="Gene3D" id="3.90.870.10">
    <property type="entry name" value="DHBP synthase"/>
    <property type="match status" value="1"/>
</dbReference>
<organism evidence="16 17">
    <name type="scientific">Candidatus Stercoripulliclostridium merdipullorum</name>
    <dbReference type="NCBI Taxonomy" id="2840952"/>
    <lineage>
        <taxon>Bacteria</taxon>
        <taxon>Bacillati</taxon>
        <taxon>Bacillota</taxon>
        <taxon>Clostridia</taxon>
        <taxon>Eubacteriales</taxon>
        <taxon>Candidatus Stercoripulliclostridium</taxon>
    </lineage>
</organism>
<evidence type="ECO:0000256" key="11">
    <source>
        <dbReference type="ARBA" id="ARBA00029774"/>
    </source>
</evidence>
<feature type="binding site" evidence="14">
    <location>
        <position position="226"/>
    </location>
    <ligand>
        <name>ATP</name>
        <dbReference type="ChEBI" id="CHEBI:30616"/>
    </ligand>
</feature>
<keyword evidence="6 13" id="KW-0808">Transferase</keyword>
<accession>A0A9D1NBB1</accession>
<evidence type="ECO:0000256" key="12">
    <source>
        <dbReference type="ARBA" id="ARBA00048366"/>
    </source>
</evidence>
<keyword evidence="9 13" id="KW-0547">Nucleotide-binding</keyword>
<keyword evidence="10 13" id="KW-0067">ATP-binding</keyword>
<feature type="binding site" evidence="14">
    <location>
        <position position="62"/>
    </location>
    <ligand>
        <name>L-threonine</name>
        <dbReference type="ChEBI" id="CHEBI:57926"/>
    </ligand>
</feature>
<evidence type="ECO:0000256" key="3">
    <source>
        <dbReference type="ARBA" id="ARBA00012584"/>
    </source>
</evidence>
<sequence length="328" mass="34922">MKTIVGGIEQIGYGAELLRNGEVVAFPTETVYGLGADAFNARAVAKIFEAKGRPQDNPLIVHIADPADIGKVAASVPETAVALMEVFSPGPLTLILPKREDLPETTTGGLRTVGIRIPNHPIARALIRAAGCPVAAPSANVSGRISPTEARHVLEDMDGRIPLILDGGCSDIGIESTVLDLSKEVPVVLRPGAITAEMLSVYLGKVVDFKGKVLIAEAPGMKYRHYAPTCACQAARSPEVAAREARRRMEEGARVVIIGSTPFVRACGDLPVIDLGNTPADCMRNVFSAMRNAEKTADLLLLEDFSDRREFYSLQNRLSKSTGGVVLS</sequence>
<feature type="binding site" evidence="14">
    <location>
        <position position="53"/>
    </location>
    <ligand>
        <name>ATP</name>
        <dbReference type="ChEBI" id="CHEBI:30616"/>
    </ligand>
</feature>
<dbReference type="InterPro" id="IPR010923">
    <property type="entry name" value="T(6)A37_SUA5"/>
</dbReference>
<dbReference type="GO" id="GO:0000049">
    <property type="term" value="F:tRNA binding"/>
    <property type="evidence" value="ECO:0007669"/>
    <property type="project" value="TreeGrafter"/>
</dbReference>
<keyword evidence="5 13" id="KW-0963">Cytoplasm</keyword>
<feature type="binding site" evidence="14">
    <location>
        <position position="190"/>
    </location>
    <ligand>
        <name>ATP</name>
        <dbReference type="ChEBI" id="CHEBI:30616"/>
    </ligand>
</feature>
<proteinExistence type="inferred from homology"/>
<dbReference type="SUPFAM" id="SSF55821">
    <property type="entry name" value="YrdC/RibB"/>
    <property type="match status" value="1"/>
</dbReference>
<evidence type="ECO:0000256" key="1">
    <source>
        <dbReference type="ARBA" id="ARBA00004496"/>
    </source>
</evidence>
<dbReference type="PANTHER" id="PTHR17490">
    <property type="entry name" value="SUA5"/>
    <property type="match status" value="1"/>
</dbReference>
<dbReference type="PIRSF" id="PIRSF004930">
    <property type="entry name" value="Tln_factor_SUA5"/>
    <property type="match status" value="1"/>
</dbReference>
<feature type="binding site" evidence="14">
    <location>
        <position position="176"/>
    </location>
    <ligand>
        <name>L-threonine</name>
        <dbReference type="ChEBI" id="CHEBI:57926"/>
    </ligand>
</feature>
<dbReference type="GO" id="GO:0061710">
    <property type="term" value="F:L-threonylcarbamoyladenylate synthase"/>
    <property type="evidence" value="ECO:0007669"/>
    <property type="project" value="UniProtKB-EC"/>
</dbReference>
<feature type="binding site" evidence="14">
    <location>
        <position position="112"/>
    </location>
    <ligand>
        <name>ATP</name>
        <dbReference type="ChEBI" id="CHEBI:30616"/>
    </ligand>
</feature>
<evidence type="ECO:0000256" key="5">
    <source>
        <dbReference type="ARBA" id="ARBA00022490"/>
    </source>
</evidence>
<dbReference type="NCBIfam" id="TIGR00057">
    <property type="entry name" value="L-threonylcarbamoyladenylate synthase"/>
    <property type="match status" value="1"/>
</dbReference>
<dbReference type="EC" id="2.7.7.87" evidence="3 13"/>
<comment type="subcellular location">
    <subcellularLocation>
        <location evidence="1 13">Cytoplasm</location>
    </subcellularLocation>
</comment>
<dbReference type="PROSITE" id="PS51163">
    <property type="entry name" value="YRDC"/>
    <property type="match status" value="1"/>
</dbReference>
<dbReference type="EMBL" id="DVOH01000013">
    <property type="protein sequence ID" value="HIU99750.1"/>
    <property type="molecule type" value="Genomic_DNA"/>
</dbReference>
<evidence type="ECO:0000256" key="7">
    <source>
        <dbReference type="ARBA" id="ARBA00022694"/>
    </source>
</evidence>